<dbReference type="Proteomes" id="UP000311919">
    <property type="component" value="Unassembled WGS sequence"/>
</dbReference>
<evidence type="ECO:0000313" key="2">
    <source>
        <dbReference type="Proteomes" id="UP000311919"/>
    </source>
</evidence>
<organism evidence="1 2">
    <name type="scientific">Schistosoma japonicum</name>
    <name type="common">Blood fluke</name>
    <dbReference type="NCBI Taxonomy" id="6182"/>
    <lineage>
        <taxon>Eukaryota</taxon>
        <taxon>Metazoa</taxon>
        <taxon>Spiralia</taxon>
        <taxon>Lophotrochozoa</taxon>
        <taxon>Platyhelminthes</taxon>
        <taxon>Trematoda</taxon>
        <taxon>Digenea</taxon>
        <taxon>Strigeidida</taxon>
        <taxon>Schistosomatoidea</taxon>
        <taxon>Schistosomatidae</taxon>
        <taxon>Schistosoma</taxon>
    </lineage>
</organism>
<dbReference type="AlphaFoldDB" id="A0A4Z2DI76"/>
<reference evidence="1 2" key="1">
    <citation type="submission" date="2019-03" db="EMBL/GenBank/DDBJ databases">
        <title>An improved genome assembly of the fluke Schistosoma japonicum.</title>
        <authorList>
            <person name="Hu W."/>
            <person name="Luo F."/>
            <person name="Yin M."/>
            <person name="Mo X."/>
            <person name="Sun C."/>
            <person name="Wu Q."/>
            <person name="Zhu B."/>
            <person name="Xiang M."/>
            <person name="Wang J."/>
            <person name="Wang Y."/>
            <person name="Zhang T."/>
            <person name="Xu B."/>
            <person name="Zheng H."/>
            <person name="Feng Z."/>
        </authorList>
    </citation>
    <scope>NUCLEOTIDE SEQUENCE [LARGE SCALE GENOMIC DNA]</scope>
    <source>
        <strain evidence="1">HuSjv2</strain>
        <tissue evidence="1">Worms</tissue>
    </source>
</reference>
<gene>
    <name evidence="1" type="ORF">EWB00_000715</name>
</gene>
<sequence>MFVLSYIYESPSRNNSPIDWDVSYGDKTTANYAGLSTKYCNLIMKHLQMAPLTANKQKACTNVILSPRQILLIWEKRQSGTNTTSNIVGGNATIQINSTTTDILTSEQFSSAFITSYNTSNTSNDSILLYDIQAGSK</sequence>
<keyword evidence="2" id="KW-1185">Reference proteome</keyword>
<dbReference type="EMBL" id="SKCS01000129">
    <property type="protein sequence ID" value="TNN16138.1"/>
    <property type="molecule type" value="Genomic_DNA"/>
</dbReference>
<name>A0A4Z2DI76_SCHJA</name>
<evidence type="ECO:0000313" key="1">
    <source>
        <dbReference type="EMBL" id="TNN16138.1"/>
    </source>
</evidence>
<accession>A0A4Z2DI76</accession>
<dbReference type="OrthoDB" id="6273814at2759"/>
<protein>
    <submittedName>
        <fullName evidence="1">Uncharacterized protein</fullName>
    </submittedName>
</protein>
<proteinExistence type="predicted"/>
<comment type="caution">
    <text evidence="1">The sequence shown here is derived from an EMBL/GenBank/DDBJ whole genome shotgun (WGS) entry which is preliminary data.</text>
</comment>
<dbReference type="STRING" id="6182.A0A4Z2DI76"/>